<dbReference type="HOGENOM" id="CLU_000288_125_8_1"/>
<feature type="region of interest" description="Disordered" evidence="1">
    <location>
        <begin position="778"/>
        <end position="798"/>
    </location>
</feature>
<dbReference type="AlphaFoldDB" id="A0A0A1TP34"/>
<evidence type="ECO:0000259" key="2">
    <source>
        <dbReference type="Pfam" id="PF00931"/>
    </source>
</evidence>
<accession>A0A0A1TP34</accession>
<dbReference type="SUPFAM" id="SSF52540">
    <property type="entry name" value="P-loop containing nucleoside triphosphate hydrolases"/>
    <property type="match status" value="1"/>
</dbReference>
<protein>
    <submittedName>
        <fullName evidence="4">Uncharacterized protein</fullName>
    </submittedName>
</protein>
<feature type="domain" description="NB-ARC" evidence="2">
    <location>
        <begin position="74"/>
        <end position="229"/>
    </location>
</feature>
<keyword evidence="5" id="KW-1185">Reference proteome</keyword>
<dbReference type="InterPro" id="IPR027417">
    <property type="entry name" value="P-loop_NTPase"/>
</dbReference>
<dbReference type="PRINTS" id="PR00381">
    <property type="entry name" value="KINESINLIGHT"/>
</dbReference>
<gene>
    <name evidence="4" type="ORF">VHEMI08099</name>
</gene>
<dbReference type="NCBIfam" id="NF040586">
    <property type="entry name" value="FxSxx_TPR"/>
    <property type="match status" value="1"/>
</dbReference>
<dbReference type="EMBL" id="CDHN01000004">
    <property type="protein sequence ID" value="CEJ92447.1"/>
    <property type="molecule type" value="Genomic_DNA"/>
</dbReference>
<reference evidence="4 5" key="1">
    <citation type="journal article" date="2015" name="Genome Announc.">
        <title>Draft Genome Sequence and Gene Annotation of the Entomopathogenic Fungus Verticillium hemipterigenum.</title>
        <authorList>
            <person name="Horn F."/>
            <person name="Habel A."/>
            <person name="Scharf D.H."/>
            <person name="Dworschak J."/>
            <person name="Brakhage A.A."/>
            <person name="Guthke R."/>
            <person name="Hertweck C."/>
            <person name="Linde J."/>
        </authorList>
    </citation>
    <scope>NUCLEOTIDE SEQUENCE [LARGE SCALE GENOMIC DNA]</scope>
</reference>
<proteinExistence type="predicted"/>
<dbReference type="InterPro" id="IPR056681">
    <property type="entry name" value="DUF7779"/>
</dbReference>
<dbReference type="InterPro" id="IPR053137">
    <property type="entry name" value="NLR-like"/>
</dbReference>
<evidence type="ECO:0000313" key="5">
    <source>
        <dbReference type="Proteomes" id="UP000039046"/>
    </source>
</evidence>
<evidence type="ECO:0000259" key="3">
    <source>
        <dbReference type="Pfam" id="PF25000"/>
    </source>
</evidence>
<dbReference type="SMART" id="SM00028">
    <property type="entry name" value="TPR"/>
    <property type="match status" value="6"/>
</dbReference>
<dbReference type="Proteomes" id="UP000039046">
    <property type="component" value="Unassembled WGS sequence"/>
</dbReference>
<sequence>MNTMNIEGPISGHNVVAGMQVSGGAVNITFTSSMPPCTVKPFSMVPFPPDPTFIKRPNISEWLETTMVGVGKRAALVGLGGVGKSQIAIQHAHDVRRRNPSTWVLWVHASSLARFKESYQDIAERLHLPGRNDSQQNVLQLVHRWLTNDDNGPWLMVIDNADDRDILYQPTSLSASEQPLASYVPKTGQGCLLVTSRSERAAEMLVGEDSLFSVLVMEIDQSKDLLRARLGEKLYDDSIAADLINALGYLPLAIVQAASFIKRRTRRAETILTYLKKFQKSKETKIGLLALEAPDLRRDESASRAVLTTWQMTFDQVRRERKSAAELLCFMSFFHPQGIPDFILKAFYKKSMDKDLEDDIDVLMGYALVATAEEQQTLEMHALVQLCTQVWLSTFDDQERWRCIYLRVLSSEYPFGSFQNWAICRRLEPHIQRAIERCPTGNDDIRNWILILNNTAWFQYTTGNSRRAERMNREALEANTKVLGEEHPDTLAIMNNLASVLLAQGKYKEAETINRQTLEARIKVLGEEHLDTLMTMSNLVSVLQNQGKHKEAEMMDRQTLEARIKVLGEEHPDTLTTRNNLASVLLAQGKHKEAEIIDRQTLEARIKVLGEEHPDTLTTRNNLALVLWTQGKHKEAETMDRQTLEARIKVLGEEHPDTLTTRNNLALVLWTQGKHKEAETMDRQTLETKKKVLGKEHPETLRTISNLALALQNQGKHREAETIDRQILEARIKVLGEEHPDTLTTMNNLAHTYWSQNRKAAAIQLLEACIRLLERELGPNHPDTKASKSSRERWELDS</sequence>
<dbReference type="Pfam" id="PF00931">
    <property type="entry name" value="NB-ARC"/>
    <property type="match status" value="1"/>
</dbReference>
<name>A0A0A1TP34_9HYPO</name>
<dbReference type="PANTHER" id="PTHR46082">
    <property type="entry name" value="ATP/GTP-BINDING PROTEIN-RELATED"/>
    <property type="match status" value="1"/>
</dbReference>
<dbReference type="GO" id="GO:0043531">
    <property type="term" value="F:ADP binding"/>
    <property type="evidence" value="ECO:0007669"/>
    <property type="project" value="InterPro"/>
</dbReference>
<dbReference type="PANTHER" id="PTHR46082:SF6">
    <property type="entry name" value="AAA+ ATPASE DOMAIN-CONTAINING PROTEIN-RELATED"/>
    <property type="match status" value="1"/>
</dbReference>
<evidence type="ECO:0000313" key="4">
    <source>
        <dbReference type="EMBL" id="CEJ92447.1"/>
    </source>
</evidence>
<dbReference type="STRING" id="1531966.A0A0A1TP34"/>
<dbReference type="Pfam" id="PF13424">
    <property type="entry name" value="TPR_12"/>
    <property type="match status" value="4"/>
</dbReference>
<dbReference type="InterPro" id="IPR002182">
    <property type="entry name" value="NB-ARC"/>
</dbReference>
<feature type="domain" description="DUF7779" evidence="3">
    <location>
        <begin position="319"/>
        <end position="390"/>
    </location>
</feature>
<dbReference type="Gene3D" id="3.40.50.300">
    <property type="entry name" value="P-loop containing nucleotide triphosphate hydrolases"/>
    <property type="match status" value="1"/>
</dbReference>
<dbReference type="InterPro" id="IPR019734">
    <property type="entry name" value="TPR_rpt"/>
</dbReference>
<dbReference type="Pfam" id="PF25000">
    <property type="entry name" value="DUF7779"/>
    <property type="match status" value="1"/>
</dbReference>
<organism evidence="4 5">
    <name type="scientific">[Torrubiella] hemipterigena</name>
    <dbReference type="NCBI Taxonomy" id="1531966"/>
    <lineage>
        <taxon>Eukaryota</taxon>
        <taxon>Fungi</taxon>
        <taxon>Dikarya</taxon>
        <taxon>Ascomycota</taxon>
        <taxon>Pezizomycotina</taxon>
        <taxon>Sordariomycetes</taxon>
        <taxon>Hypocreomycetidae</taxon>
        <taxon>Hypocreales</taxon>
        <taxon>Clavicipitaceae</taxon>
        <taxon>Clavicipitaceae incertae sedis</taxon>
        <taxon>'Torrubiella' clade</taxon>
    </lineage>
</organism>
<dbReference type="OrthoDB" id="4956826at2759"/>
<evidence type="ECO:0000256" key="1">
    <source>
        <dbReference type="SAM" id="MobiDB-lite"/>
    </source>
</evidence>
<dbReference type="SUPFAM" id="SSF48452">
    <property type="entry name" value="TPR-like"/>
    <property type="match status" value="1"/>
</dbReference>
<dbReference type="InterPro" id="IPR011990">
    <property type="entry name" value="TPR-like_helical_dom_sf"/>
</dbReference>
<dbReference type="Gene3D" id="1.25.40.10">
    <property type="entry name" value="Tetratricopeptide repeat domain"/>
    <property type="match status" value="2"/>
</dbReference>